<dbReference type="InterPro" id="IPR053915">
    <property type="entry name" value="DGF-1_b-sheet_dom"/>
</dbReference>
<dbReference type="EMBL" id="AHKC01020551">
    <property type="protein sequence ID" value="EKF26502.1"/>
    <property type="molecule type" value="Genomic_DNA"/>
</dbReference>
<name>K2NBT2_TRYCR</name>
<keyword evidence="4" id="KW-1185">Reference proteome</keyword>
<evidence type="ECO:0000256" key="1">
    <source>
        <dbReference type="SAM" id="Phobius"/>
    </source>
</evidence>
<proteinExistence type="predicted"/>
<keyword evidence="1" id="KW-1133">Transmembrane helix</keyword>
<evidence type="ECO:0000313" key="4">
    <source>
        <dbReference type="Proteomes" id="UP000007350"/>
    </source>
</evidence>
<keyword evidence="1" id="KW-0812">Transmembrane</keyword>
<dbReference type="Pfam" id="PF22274">
    <property type="entry name" value="DGF-1_beta-sheet"/>
    <property type="match status" value="1"/>
</dbReference>
<comment type="caution">
    <text evidence="3">The sequence shown here is derived from an EMBL/GenBank/DDBJ whole genome shotgun (WGS) entry which is preliminary data.</text>
</comment>
<gene>
    <name evidence="3" type="ORF">MOQ_009798</name>
</gene>
<feature type="domain" description="Dispersed gene family protein 1 beta-sheet" evidence="2">
    <location>
        <begin position="58"/>
        <end position="209"/>
    </location>
</feature>
<keyword evidence="1" id="KW-0472">Membrane</keyword>
<feature type="transmembrane region" description="Helical" evidence="1">
    <location>
        <begin position="29"/>
        <end position="48"/>
    </location>
</feature>
<evidence type="ECO:0000313" key="3">
    <source>
        <dbReference type="EMBL" id="EKF26502.1"/>
    </source>
</evidence>
<evidence type="ECO:0000259" key="2">
    <source>
        <dbReference type="Pfam" id="PF22274"/>
    </source>
</evidence>
<organism evidence="3 4">
    <name type="scientific">Trypanosoma cruzi marinkellei</name>
    <dbReference type="NCBI Taxonomy" id="85056"/>
    <lineage>
        <taxon>Eukaryota</taxon>
        <taxon>Discoba</taxon>
        <taxon>Euglenozoa</taxon>
        <taxon>Kinetoplastea</taxon>
        <taxon>Metakinetoplastina</taxon>
        <taxon>Trypanosomatida</taxon>
        <taxon>Trypanosomatidae</taxon>
        <taxon>Trypanosoma</taxon>
        <taxon>Schizotrypanum</taxon>
    </lineage>
</organism>
<dbReference type="Proteomes" id="UP000007350">
    <property type="component" value="Unassembled WGS sequence"/>
</dbReference>
<reference evidence="3 4" key="1">
    <citation type="journal article" date="2012" name="BMC Genomics">
        <title>Comparative genomic analysis of human infective Trypanosoma cruzi lineages with the bat-restricted subspecies T. cruzi marinkellei.</title>
        <authorList>
            <person name="Franzen O."/>
            <person name="Talavera-Lopez C."/>
            <person name="Ochaya S."/>
            <person name="Butler C.E."/>
            <person name="Messenger L.A."/>
            <person name="Lewis M.D."/>
            <person name="Llewellyn M.S."/>
            <person name="Marinkelle C.J."/>
            <person name="Tyler K.M."/>
            <person name="Miles M.A."/>
            <person name="Andersson B."/>
        </authorList>
    </citation>
    <scope>NUCLEOTIDE SEQUENCE [LARGE SCALE GENOMIC DNA]</scope>
    <source>
        <strain evidence="3 4">B7</strain>
    </source>
</reference>
<protein>
    <submittedName>
        <fullName evidence="3">Dispersed gene family protein 1 (DGF-1), putative</fullName>
    </submittedName>
</protein>
<accession>K2NBT2</accession>
<dbReference type="AlphaFoldDB" id="K2NBT2"/>
<sequence>MADRVVDGDMSCVVNQTLKSLTLKMWKPHHCYVGVTFSGVGALLAFSFNSMPLHLPINITFTGCTFRGGASLQFVGGAEAADSAGVLIRVSQTVMRSSVVLFALALPQHSDIAVTEVDAVQISEVQLDDSMSNKFGVVLLQSVVLAASSLLVSNVKARASRYGGLGLYSMGMLTLVRGSSLYARYCSFDGYTHILYLGTIVVSDHSVLRC</sequence>